<dbReference type="AlphaFoldDB" id="A0A2N5X803"/>
<evidence type="ECO:0000256" key="3">
    <source>
        <dbReference type="ARBA" id="ARBA00023186"/>
    </source>
</evidence>
<dbReference type="SUPFAM" id="SSF46565">
    <property type="entry name" value="Chaperone J-domain"/>
    <property type="match status" value="1"/>
</dbReference>
<evidence type="ECO:0000256" key="4">
    <source>
        <dbReference type="SAM" id="MobiDB-lite"/>
    </source>
</evidence>
<dbReference type="FunFam" id="2.60.260.20:FF:000008">
    <property type="entry name" value="Curved DNA-binding protein"/>
    <property type="match status" value="1"/>
</dbReference>
<dbReference type="RefSeq" id="WP_101516928.1">
    <property type="nucleotide sequence ID" value="NZ_PKUS01000001.1"/>
</dbReference>
<dbReference type="PRINTS" id="PR00625">
    <property type="entry name" value="JDOMAIN"/>
</dbReference>
<dbReference type="GO" id="GO:0042026">
    <property type="term" value="P:protein refolding"/>
    <property type="evidence" value="ECO:0007669"/>
    <property type="project" value="TreeGrafter"/>
</dbReference>
<dbReference type="Gene3D" id="1.20.5.460">
    <property type="entry name" value="Single helix bin"/>
    <property type="match status" value="1"/>
</dbReference>
<protein>
    <submittedName>
        <fullName evidence="6">DNA-binding protein</fullName>
    </submittedName>
</protein>
<evidence type="ECO:0000313" key="6">
    <source>
        <dbReference type="EMBL" id="PLW70609.1"/>
    </source>
</evidence>
<dbReference type="Gene3D" id="1.10.287.110">
    <property type="entry name" value="DnaJ domain"/>
    <property type="match status" value="1"/>
</dbReference>
<comment type="caution">
    <text evidence="6">The sequence shown here is derived from an EMBL/GenBank/DDBJ whole genome shotgun (WGS) entry which is preliminary data.</text>
</comment>
<name>A0A2N5X803_9GAMM</name>
<dbReference type="SMART" id="SM00271">
    <property type="entry name" value="DnaJ"/>
    <property type="match status" value="1"/>
</dbReference>
<dbReference type="OrthoDB" id="9779889at2"/>
<sequence length="314" mass="34946">MEFKDYYEILGVAPDAETAEIKSAYRKLARKYHPDLNAEKDAEANFKEVAEAWEVLKDKDRRAEYDELRRYGGKPHHDFEPPPGWQSSTGAQHQHFSGDFSDFFNSIFGGEFTQEGRSTSGAFGFRGQDVEIEMPVFLEETIADVVKPIEYELPIVEKGQLRHKRKSLRVTIPAGVGDGERIRLKGQGAPGQGEAPPGDLYLHIRLVPHPIFDLEGRNLLVTVPVAPWEAALGAKVTVPTLDGRINLTISPGSQSGQKLRVKGKGLVGKTGKGDLYAILKVVMPDNTGPEVEGLWKKLSEAAAFDPRKEWRDKR</sequence>
<dbReference type="InterPro" id="IPR008971">
    <property type="entry name" value="HSP40/DnaJ_pept-bd"/>
</dbReference>
<dbReference type="PROSITE" id="PS00636">
    <property type="entry name" value="DNAJ_1"/>
    <property type="match status" value="1"/>
</dbReference>
<feature type="region of interest" description="Disordered" evidence="4">
    <location>
        <begin position="72"/>
        <end position="92"/>
    </location>
</feature>
<keyword evidence="2 6" id="KW-0238">DNA-binding</keyword>
<dbReference type="PANTHER" id="PTHR43096:SF52">
    <property type="entry name" value="DNAJ HOMOLOG 1, MITOCHONDRIAL-RELATED"/>
    <property type="match status" value="1"/>
</dbReference>
<reference evidence="6 7" key="1">
    <citation type="submission" date="2018-01" db="EMBL/GenBank/DDBJ databases">
        <title>The draft genome sequence of Halioglobus lutimaris HF004.</title>
        <authorList>
            <person name="Du Z.-J."/>
            <person name="Shi M.-J."/>
        </authorList>
    </citation>
    <scope>NUCLEOTIDE SEQUENCE [LARGE SCALE GENOMIC DNA]</scope>
    <source>
        <strain evidence="6 7">HF004</strain>
    </source>
</reference>
<dbReference type="GO" id="GO:0051082">
    <property type="term" value="F:unfolded protein binding"/>
    <property type="evidence" value="ECO:0007669"/>
    <property type="project" value="InterPro"/>
</dbReference>
<gene>
    <name evidence="6" type="ORF">C0039_00295</name>
</gene>
<dbReference type="Pfam" id="PF00226">
    <property type="entry name" value="DnaJ"/>
    <property type="match status" value="1"/>
</dbReference>
<dbReference type="FunFam" id="2.60.260.20:FF:000013">
    <property type="entry name" value="DnaJ subfamily B member 11"/>
    <property type="match status" value="1"/>
</dbReference>
<accession>A0A2N5X803</accession>
<dbReference type="CDD" id="cd10747">
    <property type="entry name" value="DnaJ_C"/>
    <property type="match status" value="1"/>
</dbReference>
<dbReference type="PROSITE" id="PS50076">
    <property type="entry name" value="DNAJ_2"/>
    <property type="match status" value="1"/>
</dbReference>
<dbReference type="EMBL" id="PKUS01000001">
    <property type="protein sequence ID" value="PLW70609.1"/>
    <property type="molecule type" value="Genomic_DNA"/>
</dbReference>
<keyword evidence="7" id="KW-1185">Reference proteome</keyword>
<dbReference type="Proteomes" id="UP000235005">
    <property type="component" value="Unassembled WGS sequence"/>
</dbReference>
<keyword evidence="1" id="KW-0963">Cytoplasm</keyword>
<dbReference type="InterPro" id="IPR036869">
    <property type="entry name" value="J_dom_sf"/>
</dbReference>
<dbReference type="Gene3D" id="2.60.260.20">
    <property type="entry name" value="Urease metallochaperone UreE, N-terminal domain"/>
    <property type="match status" value="2"/>
</dbReference>
<evidence type="ECO:0000313" key="7">
    <source>
        <dbReference type="Proteomes" id="UP000235005"/>
    </source>
</evidence>
<dbReference type="InterPro" id="IPR018253">
    <property type="entry name" value="DnaJ_domain_CS"/>
</dbReference>
<proteinExistence type="predicted"/>
<dbReference type="InterPro" id="IPR001623">
    <property type="entry name" value="DnaJ_domain"/>
</dbReference>
<dbReference type="InterPro" id="IPR002939">
    <property type="entry name" value="DnaJ_C"/>
</dbReference>
<dbReference type="SUPFAM" id="SSF49493">
    <property type="entry name" value="HSP40/DnaJ peptide-binding domain"/>
    <property type="match status" value="2"/>
</dbReference>
<feature type="domain" description="J" evidence="5">
    <location>
        <begin position="5"/>
        <end position="69"/>
    </location>
</feature>
<dbReference type="GO" id="GO:0005737">
    <property type="term" value="C:cytoplasm"/>
    <property type="evidence" value="ECO:0007669"/>
    <property type="project" value="TreeGrafter"/>
</dbReference>
<dbReference type="GO" id="GO:0003677">
    <property type="term" value="F:DNA binding"/>
    <property type="evidence" value="ECO:0007669"/>
    <property type="project" value="UniProtKB-KW"/>
</dbReference>
<evidence type="ECO:0000259" key="5">
    <source>
        <dbReference type="PROSITE" id="PS50076"/>
    </source>
</evidence>
<dbReference type="Pfam" id="PF01556">
    <property type="entry name" value="DnaJ_C"/>
    <property type="match status" value="1"/>
</dbReference>
<dbReference type="CDD" id="cd06257">
    <property type="entry name" value="DnaJ"/>
    <property type="match status" value="1"/>
</dbReference>
<organism evidence="6 7">
    <name type="scientific">Pseudohalioglobus lutimaris</name>
    <dbReference type="NCBI Taxonomy" id="1737061"/>
    <lineage>
        <taxon>Bacteria</taxon>
        <taxon>Pseudomonadati</taxon>
        <taxon>Pseudomonadota</taxon>
        <taxon>Gammaproteobacteria</taxon>
        <taxon>Cellvibrionales</taxon>
        <taxon>Halieaceae</taxon>
        <taxon>Pseudohalioglobus</taxon>
    </lineage>
</organism>
<evidence type="ECO:0000256" key="2">
    <source>
        <dbReference type="ARBA" id="ARBA00023125"/>
    </source>
</evidence>
<dbReference type="PANTHER" id="PTHR43096">
    <property type="entry name" value="DNAJ HOMOLOG 1, MITOCHONDRIAL-RELATED"/>
    <property type="match status" value="1"/>
</dbReference>
<keyword evidence="3" id="KW-0143">Chaperone</keyword>
<evidence type="ECO:0000256" key="1">
    <source>
        <dbReference type="ARBA" id="ARBA00022490"/>
    </source>
</evidence>